<evidence type="ECO:0000256" key="4">
    <source>
        <dbReference type="ARBA" id="ARBA00022692"/>
    </source>
</evidence>
<evidence type="ECO:0000256" key="2">
    <source>
        <dbReference type="ARBA" id="ARBA00022475"/>
    </source>
</evidence>
<dbReference type="InterPro" id="IPR001872">
    <property type="entry name" value="Peptidase_A8"/>
</dbReference>
<keyword evidence="5 9" id="KW-0064">Aspartyl protease</keyword>
<dbReference type="HAMAP" id="MF_00161">
    <property type="entry name" value="LspA"/>
    <property type="match status" value="1"/>
</dbReference>
<evidence type="ECO:0000256" key="5">
    <source>
        <dbReference type="ARBA" id="ARBA00022750"/>
    </source>
</evidence>
<comment type="caution">
    <text evidence="9">Lacks conserved residue(s) required for the propagation of feature annotation.</text>
</comment>
<reference evidence="12" key="1">
    <citation type="journal article" date="2019" name="Int. J. Syst. Evol. Microbiol.">
        <title>The Global Catalogue of Microorganisms (GCM) 10K type strain sequencing project: providing services to taxonomists for standard genome sequencing and annotation.</title>
        <authorList>
            <consortium name="The Broad Institute Genomics Platform"/>
            <consortium name="The Broad Institute Genome Sequencing Center for Infectious Disease"/>
            <person name="Wu L."/>
            <person name="Ma J."/>
        </authorList>
    </citation>
    <scope>NUCLEOTIDE SEQUENCE [LARGE SCALE GENOMIC DNA]</scope>
    <source>
        <strain evidence="12">JCM 17664</strain>
    </source>
</reference>
<dbReference type="Pfam" id="PF01252">
    <property type="entry name" value="Peptidase_A8"/>
    <property type="match status" value="1"/>
</dbReference>
<dbReference type="EMBL" id="BAABFN010000004">
    <property type="protein sequence ID" value="GAA4310724.1"/>
    <property type="molecule type" value="Genomic_DNA"/>
</dbReference>
<keyword evidence="11" id="KW-0449">Lipoprotein</keyword>
<evidence type="ECO:0000313" key="11">
    <source>
        <dbReference type="EMBL" id="GAA4310724.1"/>
    </source>
</evidence>
<comment type="caution">
    <text evidence="11">The sequence shown here is derived from an EMBL/GenBank/DDBJ whole genome shotgun (WGS) entry which is preliminary data.</text>
</comment>
<dbReference type="PANTHER" id="PTHR33695">
    <property type="entry name" value="LIPOPROTEIN SIGNAL PEPTIDASE"/>
    <property type="match status" value="1"/>
</dbReference>
<keyword evidence="6 9" id="KW-0378">Hydrolase</keyword>
<feature type="transmembrane region" description="Helical" evidence="9">
    <location>
        <begin position="93"/>
        <end position="117"/>
    </location>
</feature>
<keyword evidence="4 9" id="KW-0812">Transmembrane</keyword>
<keyword evidence="3 9" id="KW-0645">Protease</keyword>
<evidence type="ECO:0000256" key="9">
    <source>
        <dbReference type="HAMAP-Rule" id="MF_00161"/>
    </source>
</evidence>
<keyword evidence="8 9" id="KW-0472">Membrane</keyword>
<dbReference type="RefSeq" id="WP_344978663.1">
    <property type="nucleotide sequence ID" value="NZ_BAABFN010000004.1"/>
</dbReference>
<keyword evidence="12" id="KW-1185">Reference proteome</keyword>
<sequence length="204" mass="23336">MKFRSALILILVILVADQTLKFWIKTHMYMQEEFNVIGHWFRIHFIENEGMAYGISFGGEWGKVLLTLFRLVAVVIGFFFLKKLVRERYHKGLIICGALILAGAMGNLIDSLFYGLLFSAGGYSELARFLPPGGGYAGFLHGRVVDMLYFPLYEGYLPRWIPFKGGDYFIFFQPVFNIADASISVGVIAILLFQKRFFHRHRGS</sequence>
<comment type="similarity">
    <text evidence="1 9 10">Belongs to the peptidase A8 family.</text>
</comment>
<comment type="pathway">
    <text evidence="9">Protein modification; lipoprotein biosynthesis (signal peptide cleavage).</text>
</comment>
<name>A0ABP8FU11_9BACT</name>
<dbReference type="NCBIfam" id="NF011369">
    <property type="entry name" value="PRK14788.1"/>
    <property type="match status" value="1"/>
</dbReference>
<evidence type="ECO:0000256" key="3">
    <source>
        <dbReference type="ARBA" id="ARBA00022670"/>
    </source>
</evidence>
<evidence type="ECO:0000313" key="12">
    <source>
        <dbReference type="Proteomes" id="UP001501207"/>
    </source>
</evidence>
<accession>A0ABP8FU11</accession>
<evidence type="ECO:0000256" key="8">
    <source>
        <dbReference type="ARBA" id="ARBA00023136"/>
    </source>
</evidence>
<evidence type="ECO:0000256" key="1">
    <source>
        <dbReference type="ARBA" id="ARBA00006139"/>
    </source>
</evidence>
<dbReference type="PANTHER" id="PTHR33695:SF1">
    <property type="entry name" value="LIPOPROTEIN SIGNAL PEPTIDASE"/>
    <property type="match status" value="1"/>
</dbReference>
<proteinExistence type="inferred from homology"/>
<feature type="transmembrane region" description="Helical" evidence="9">
    <location>
        <begin position="168"/>
        <end position="193"/>
    </location>
</feature>
<dbReference type="Proteomes" id="UP001501207">
    <property type="component" value="Unassembled WGS sequence"/>
</dbReference>
<protein>
    <recommendedName>
        <fullName evidence="9">Lipoprotein signal peptidase</fullName>
        <ecNumber evidence="9">3.4.23.36</ecNumber>
    </recommendedName>
    <alternativeName>
        <fullName evidence="9">Prolipoprotein signal peptidase</fullName>
    </alternativeName>
    <alternativeName>
        <fullName evidence="9">Signal peptidase II</fullName>
        <shortName evidence="9">SPase II</shortName>
    </alternativeName>
</protein>
<comment type="function">
    <text evidence="9">This protein specifically catalyzes the removal of signal peptides from prolipoproteins.</text>
</comment>
<dbReference type="PRINTS" id="PR00781">
    <property type="entry name" value="LIPOSIGPTASE"/>
</dbReference>
<comment type="subcellular location">
    <subcellularLocation>
        <location evidence="9">Cell membrane</location>
        <topology evidence="9">Multi-pass membrane protein</topology>
    </subcellularLocation>
</comment>
<organism evidence="11 12">
    <name type="scientific">Compostibacter hankyongensis</name>
    <dbReference type="NCBI Taxonomy" id="1007089"/>
    <lineage>
        <taxon>Bacteria</taxon>
        <taxon>Pseudomonadati</taxon>
        <taxon>Bacteroidota</taxon>
        <taxon>Chitinophagia</taxon>
        <taxon>Chitinophagales</taxon>
        <taxon>Chitinophagaceae</taxon>
        <taxon>Compostibacter</taxon>
    </lineage>
</organism>
<evidence type="ECO:0000256" key="7">
    <source>
        <dbReference type="ARBA" id="ARBA00022989"/>
    </source>
</evidence>
<dbReference type="EC" id="3.4.23.36" evidence="9"/>
<evidence type="ECO:0000256" key="6">
    <source>
        <dbReference type="ARBA" id="ARBA00022801"/>
    </source>
</evidence>
<feature type="transmembrane region" description="Helical" evidence="9">
    <location>
        <begin position="61"/>
        <end position="81"/>
    </location>
</feature>
<gene>
    <name evidence="9" type="primary">lspA</name>
    <name evidence="11" type="ORF">GCM10023143_19380</name>
</gene>
<keyword evidence="7 9" id="KW-1133">Transmembrane helix</keyword>
<comment type="catalytic activity">
    <reaction evidence="9">
        <text>Release of signal peptides from bacterial membrane prolipoproteins. Hydrolyzes -Xaa-Yaa-Zaa-|-(S,diacylglyceryl)Cys-, in which Xaa is hydrophobic (preferably Leu), and Yaa (Ala or Ser) and Zaa (Gly or Ala) have small, neutral side chains.</text>
        <dbReference type="EC" id="3.4.23.36"/>
    </reaction>
</comment>
<feature type="active site" evidence="9">
    <location>
        <position position="180"/>
    </location>
</feature>
<feature type="active site" evidence="9">
    <location>
        <position position="146"/>
    </location>
</feature>
<evidence type="ECO:0000256" key="10">
    <source>
        <dbReference type="RuleBase" id="RU004181"/>
    </source>
</evidence>
<keyword evidence="2 9" id="KW-1003">Cell membrane</keyword>